<dbReference type="PANTHER" id="PTHR42788">
    <property type="entry name" value="TAURINE IMPORT ATP-BINDING PROTEIN-RELATED"/>
    <property type="match status" value="1"/>
</dbReference>
<comment type="caution">
    <text evidence="5">The sequence shown here is derived from an EMBL/GenBank/DDBJ whole genome shotgun (WGS) entry which is preliminary data.</text>
</comment>
<name>A0ABT4CQX2_9CLOT</name>
<dbReference type="PANTHER" id="PTHR42788:SF13">
    <property type="entry name" value="ALIPHATIC SULFONATES IMPORT ATP-BINDING PROTEIN SSUB"/>
    <property type="match status" value="1"/>
</dbReference>
<evidence type="ECO:0000256" key="3">
    <source>
        <dbReference type="ARBA" id="ARBA00022840"/>
    </source>
</evidence>
<dbReference type="InterPro" id="IPR003593">
    <property type="entry name" value="AAA+_ATPase"/>
</dbReference>
<keyword evidence="3 5" id="KW-0067">ATP-binding</keyword>
<sequence length="241" mass="27807">MKGYDIKDLKKDYVINGKLHRVLNGIDINFESDRITVILGKSGCGKTTLLRLLGGLEETTEGSILFYEDKKRVKPKIGMVFQESRLFPWLTVRQNLTFYSQNQKKDVEDEYLKIMKLENFADAYPSQISGGMAQRVSIGRALAYDPHIMLMDEPFASLDYFTRYNLQQEIIRLYEKTKKGIIFVTHNVDEAILLGHRIVILDKGKITKGYIIDDIYPRTLSSEKLIRIKEDILKTICMGKN</sequence>
<dbReference type="PROSITE" id="PS50893">
    <property type="entry name" value="ABC_TRANSPORTER_2"/>
    <property type="match status" value="1"/>
</dbReference>
<protein>
    <submittedName>
        <fullName evidence="5">ABC transporter ATP-binding protein</fullName>
    </submittedName>
</protein>
<dbReference type="PROSITE" id="PS00211">
    <property type="entry name" value="ABC_TRANSPORTER_1"/>
    <property type="match status" value="1"/>
</dbReference>
<feature type="domain" description="ABC transporter" evidence="4">
    <location>
        <begin position="4"/>
        <end position="228"/>
    </location>
</feature>
<dbReference type="InterPro" id="IPR027417">
    <property type="entry name" value="P-loop_NTPase"/>
</dbReference>
<evidence type="ECO:0000313" key="6">
    <source>
        <dbReference type="Proteomes" id="UP001079657"/>
    </source>
</evidence>
<dbReference type="InterPro" id="IPR050166">
    <property type="entry name" value="ABC_transporter_ATP-bind"/>
</dbReference>
<keyword evidence="2" id="KW-0547">Nucleotide-binding</keyword>
<reference evidence="5" key="1">
    <citation type="submission" date="2022-12" db="EMBL/GenBank/DDBJ databases">
        <authorList>
            <person name="Wang J."/>
        </authorList>
    </citation>
    <scope>NUCLEOTIDE SEQUENCE</scope>
    <source>
        <strain evidence="5">HY-42-06</strain>
    </source>
</reference>
<dbReference type="EMBL" id="JAPQES010000004">
    <property type="protein sequence ID" value="MCY6371468.1"/>
    <property type="molecule type" value="Genomic_DNA"/>
</dbReference>
<gene>
    <name evidence="5" type="ORF">OXH55_12530</name>
</gene>
<keyword evidence="6" id="KW-1185">Reference proteome</keyword>
<dbReference type="InterPro" id="IPR003439">
    <property type="entry name" value="ABC_transporter-like_ATP-bd"/>
</dbReference>
<keyword evidence="1" id="KW-0813">Transport</keyword>
<evidence type="ECO:0000313" key="5">
    <source>
        <dbReference type="EMBL" id="MCY6371468.1"/>
    </source>
</evidence>
<accession>A0ABT4CQX2</accession>
<dbReference type="SMART" id="SM00382">
    <property type="entry name" value="AAA"/>
    <property type="match status" value="1"/>
</dbReference>
<evidence type="ECO:0000256" key="2">
    <source>
        <dbReference type="ARBA" id="ARBA00022741"/>
    </source>
</evidence>
<dbReference type="Proteomes" id="UP001079657">
    <property type="component" value="Unassembled WGS sequence"/>
</dbReference>
<dbReference type="Pfam" id="PF00005">
    <property type="entry name" value="ABC_tran"/>
    <property type="match status" value="1"/>
</dbReference>
<dbReference type="GO" id="GO:0005524">
    <property type="term" value="F:ATP binding"/>
    <property type="evidence" value="ECO:0007669"/>
    <property type="project" value="UniProtKB-KW"/>
</dbReference>
<evidence type="ECO:0000259" key="4">
    <source>
        <dbReference type="PROSITE" id="PS50893"/>
    </source>
</evidence>
<proteinExistence type="predicted"/>
<dbReference type="SUPFAM" id="SSF52540">
    <property type="entry name" value="P-loop containing nucleoside triphosphate hydrolases"/>
    <property type="match status" value="1"/>
</dbReference>
<organism evidence="5 6">
    <name type="scientific">Clostridium ganghwense</name>
    <dbReference type="NCBI Taxonomy" id="312089"/>
    <lineage>
        <taxon>Bacteria</taxon>
        <taxon>Bacillati</taxon>
        <taxon>Bacillota</taxon>
        <taxon>Clostridia</taxon>
        <taxon>Eubacteriales</taxon>
        <taxon>Clostridiaceae</taxon>
        <taxon>Clostridium</taxon>
    </lineage>
</organism>
<evidence type="ECO:0000256" key="1">
    <source>
        <dbReference type="ARBA" id="ARBA00022448"/>
    </source>
</evidence>
<dbReference type="InterPro" id="IPR017871">
    <property type="entry name" value="ABC_transporter-like_CS"/>
</dbReference>
<dbReference type="RefSeq" id="WP_268050329.1">
    <property type="nucleotide sequence ID" value="NZ_JAPQES010000004.1"/>
</dbReference>
<dbReference type="Gene3D" id="3.40.50.300">
    <property type="entry name" value="P-loop containing nucleotide triphosphate hydrolases"/>
    <property type="match status" value="1"/>
</dbReference>